<reference evidence="3" key="1">
    <citation type="submission" date="2019-06" db="EMBL/GenBank/DDBJ databases">
        <title>The complete genome of Emcibacter congregatus ZYLT.</title>
        <authorList>
            <person name="Zhao Z."/>
        </authorList>
    </citation>
    <scope>NUCLEOTIDE SEQUENCE [LARGE SCALE GENOMIC DNA]</scope>
    <source>
        <strain evidence="3">MCCC 1A06723</strain>
    </source>
</reference>
<dbReference type="Gene3D" id="3.40.630.30">
    <property type="match status" value="1"/>
</dbReference>
<evidence type="ECO:0000259" key="1">
    <source>
        <dbReference type="PROSITE" id="PS51186"/>
    </source>
</evidence>
<sequence length="167" mass="18593">MLHITHQQDSDLEDIDALLDECFGSNRQIKTVYKLREGVPSVSELCFVIREDGKLKASLQFWPVMIKSDAGQEWPALLLGPIAVKASKQGQGYGIALMEFGLERAKELGYERVILVGDEPYYRRVGFSRDLALDLFLPGPVDYNRLLARELVPGAMKGVSGIVQPAK</sequence>
<dbReference type="InterPro" id="IPR016181">
    <property type="entry name" value="Acyl_CoA_acyltransferase"/>
</dbReference>
<keyword evidence="2" id="KW-0808">Transferase</keyword>
<dbReference type="Pfam" id="PF13527">
    <property type="entry name" value="Acetyltransf_9"/>
    <property type="match status" value="1"/>
</dbReference>
<gene>
    <name evidence="2" type="ORF">FIV46_11700</name>
</gene>
<evidence type="ECO:0000313" key="2">
    <source>
        <dbReference type="EMBL" id="TPD59449.1"/>
    </source>
</evidence>
<dbReference type="GO" id="GO:0016747">
    <property type="term" value="F:acyltransferase activity, transferring groups other than amino-acyl groups"/>
    <property type="evidence" value="ECO:0007669"/>
    <property type="project" value="InterPro"/>
</dbReference>
<feature type="domain" description="N-acetyltransferase" evidence="1">
    <location>
        <begin position="2"/>
        <end position="148"/>
    </location>
</feature>
<name>A0A501PG42_9PROT</name>
<keyword evidence="3" id="KW-1185">Reference proteome</keyword>
<protein>
    <submittedName>
        <fullName evidence="2">N-acetyltransferase</fullName>
    </submittedName>
</protein>
<dbReference type="CDD" id="cd04301">
    <property type="entry name" value="NAT_SF"/>
    <property type="match status" value="1"/>
</dbReference>
<evidence type="ECO:0000313" key="3">
    <source>
        <dbReference type="Proteomes" id="UP000319148"/>
    </source>
</evidence>
<accession>A0A501PG42</accession>
<dbReference type="RefSeq" id="WP_139941112.1">
    <property type="nucleotide sequence ID" value="NZ_JBHSYP010000006.1"/>
</dbReference>
<dbReference type="OrthoDB" id="9815099at2"/>
<proteinExistence type="predicted"/>
<dbReference type="EMBL" id="VFIY01000014">
    <property type="protein sequence ID" value="TPD59449.1"/>
    <property type="molecule type" value="Genomic_DNA"/>
</dbReference>
<dbReference type="SUPFAM" id="SSF55729">
    <property type="entry name" value="Acyl-CoA N-acyltransferases (Nat)"/>
    <property type="match status" value="1"/>
</dbReference>
<comment type="caution">
    <text evidence="2">The sequence shown here is derived from an EMBL/GenBank/DDBJ whole genome shotgun (WGS) entry which is preliminary data.</text>
</comment>
<dbReference type="PROSITE" id="PS51186">
    <property type="entry name" value="GNAT"/>
    <property type="match status" value="1"/>
</dbReference>
<dbReference type="AlphaFoldDB" id="A0A501PG42"/>
<dbReference type="InterPro" id="IPR000182">
    <property type="entry name" value="GNAT_dom"/>
</dbReference>
<organism evidence="2 3">
    <name type="scientific">Emcibacter nanhaiensis</name>
    <dbReference type="NCBI Taxonomy" id="1505037"/>
    <lineage>
        <taxon>Bacteria</taxon>
        <taxon>Pseudomonadati</taxon>
        <taxon>Pseudomonadota</taxon>
        <taxon>Alphaproteobacteria</taxon>
        <taxon>Emcibacterales</taxon>
        <taxon>Emcibacteraceae</taxon>
        <taxon>Emcibacter</taxon>
    </lineage>
</organism>
<dbReference type="Proteomes" id="UP000319148">
    <property type="component" value="Unassembled WGS sequence"/>
</dbReference>